<dbReference type="Proteomes" id="UP000663881">
    <property type="component" value="Unassembled WGS sequence"/>
</dbReference>
<protein>
    <submittedName>
        <fullName evidence="1">Uncharacterized protein</fullName>
    </submittedName>
</protein>
<evidence type="ECO:0000313" key="1">
    <source>
        <dbReference type="EMBL" id="CAF3968496.1"/>
    </source>
</evidence>
<dbReference type="EMBL" id="CAJOAY010002644">
    <property type="protein sequence ID" value="CAF3968496.1"/>
    <property type="molecule type" value="Genomic_DNA"/>
</dbReference>
<dbReference type="AlphaFoldDB" id="A0A819LWY9"/>
<gene>
    <name evidence="1" type="ORF">OKA104_LOCUS27962</name>
</gene>
<organism evidence="1 2">
    <name type="scientific">Adineta steineri</name>
    <dbReference type="NCBI Taxonomy" id="433720"/>
    <lineage>
        <taxon>Eukaryota</taxon>
        <taxon>Metazoa</taxon>
        <taxon>Spiralia</taxon>
        <taxon>Gnathifera</taxon>
        <taxon>Rotifera</taxon>
        <taxon>Eurotatoria</taxon>
        <taxon>Bdelloidea</taxon>
        <taxon>Adinetida</taxon>
        <taxon>Adinetidae</taxon>
        <taxon>Adineta</taxon>
    </lineage>
</organism>
<sequence length="389" mass="43523">MIEQNARFQTLADICSFYQGTVNQTVADLGKNQFSTIQLLTEDDVRSQVNETLTLIQNNLHVQLASARAFLLTTTESNTLFSASPDTYQIYRQWGQTHITGANLFTPGFQRNCTLEKTAATVYLYTATSDLIEHEAESYYDYIYLIDGPFGSYMTVSGFAGGLLPIESLLVSTLDCLYDVKCLERFVKSFPALNKQANATANNALSRFLMQSFVTSNLFTENRFYAQLNTTIDQFIQSTSTGYSRFLDIIRLVNQVDQYFTGQSNKFLPHFNVQLQLNTVSINNVPIAELTLRFSGVPNIIVENTDTGGINTVEIISCICATDPYCQQSYYFYKNVPAMGNNLQIPLYKVPGAIASCFAVDSLLLSTFECLYSDSDCLSMLLFYTPNGT</sequence>
<reference evidence="1" key="1">
    <citation type="submission" date="2021-02" db="EMBL/GenBank/DDBJ databases">
        <authorList>
            <person name="Nowell W R."/>
        </authorList>
    </citation>
    <scope>NUCLEOTIDE SEQUENCE</scope>
</reference>
<name>A0A819LWY9_9BILA</name>
<evidence type="ECO:0000313" key="2">
    <source>
        <dbReference type="Proteomes" id="UP000663881"/>
    </source>
</evidence>
<accession>A0A819LWY9</accession>
<feature type="non-terminal residue" evidence="1">
    <location>
        <position position="1"/>
    </location>
</feature>
<comment type="caution">
    <text evidence="1">The sequence shown here is derived from an EMBL/GenBank/DDBJ whole genome shotgun (WGS) entry which is preliminary data.</text>
</comment>
<proteinExistence type="predicted"/>